<dbReference type="GO" id="GO:0005198">
    <property type="term" value="F:structural molecule activity"/>
    <property type="evidence" value="ECO:0007669"/>
    <property type="project" value="UniProtKB-UniRule"/>
</dbReference>
<keyword evidence="3 4" id="KW-0975">Bacterial flagellum</keyword>
<dbReference type="InterPro" id="IPR001492">
    <property type="entry name" value="Flagellin"/>
</dbReference>
<keyword evidence="8" id="KW-1185">Reference proteome</keyword>
<name>A0A1H7CEN4_9FIRM</name>
<gene>
    <name evidence="7" type="ORF">SAMN05660742_12160</name>
</gene>
<dbReference type="Pfam" id="PF00669">
    <property type="entry name" value="Flagellin_N"/>
    <property type="match status" value="1"/>
</dbReference>
<dbReference type="PANTHER" id="PTHR42792">
    <property type="entry name" value="FLAGELLIN"/>
    <property type="match status" value="1"/>
</dbReference>
<comment type="function">
    <text evidence="4">Flagellin is the subunit protein which polymerizes to form the filaments of bacterial flagella.</text>
</comment>
<reference evidence="8" key="1">
    <citation type="submission" date="2016-10" db="EMBL/GenBank/DDBJ databases">
        <authorList>
            <person name="Varghese N."/>
            <person name="Submissions S."/>
        </authorList>
    </citation>
    <scope>NUCLEOTIDE SEQUENCE [LARGE SCALE GENOMIC DNA]</scope>
    <source>
        <strain evidence="8">DSM 2179</strain>
    </source>
</reference>
<dbReference type="InterPro" id="IPR042187">
    <property type="entry name" value="Flagellin_C_sub2"/>
</dbReference>
<protein>
    <recommendedName>
        <fullName evidence="2 4">Flagellin</fullName>
    </recommendedName>
</protein>
<dbReference type="SUPFAM" id="SSF64518">
    <property type="entry name" value="Phase 1 flagellin"/>
    <property type="match status" value="1"/>
</dbReference>
<evidence type="ECO:0000313" key="7">
    <source>
        <dbReference type="EMBL" id="SEJ88088.1"/>
    </source>
</evidence>
<proteinExistence type="inferred from homology"/>
<feature type="domain" description="Flagellin N-terminal" evidence="5">
    <location>
        <begin position="5"/>
        <end position="140"/>
    </location>
</feature>
<evidence type="ECO:0000256" key="2">
    <source>
        <dbReference type="ARBA" id="ARBA00020110"/>
    </source>
</evidence>
<dbReference type="AlphaFoldDB" id="A0A1H7CEN4"/>
<dbReference type="GO" id="GO:0005576">
    <property type="term" value="C:extracellular region"/>
    <property type="evidence" value="ECO:0007669"/>
    <property type="project" value="UniProtKB-SubCell"/>
</dbReference>
<sequence length="447" mass="46406">MSLVVKNNLSALSTLNIMNTNSTALNKSLKKVSSGMKINSAADDASGYQISERMRVQIKSLDQANQNAQNGSSLLKTAEGAVSSTVEIIKTLKQKVLNAANGTNTDSDLAAIQSEMNQSIDQINDNANVTFNGKYLVDGSASSATSATKSAFTNQSLGTATTGNSTLASLTNRDGKSLGIVSGDKISISYVVNGKTVTTSIRITDGASGTKISDIIGQATGLSVNTTATSVVGTGATPATNNKDGQGYTVHSTDGKNVLTIATTTAGVSNALAGFTMNVTDKDGNAKKDVNKVLDNFTEAITAHDLSKDHSIQLQVGTKANQTISVGLSDMGAKALGLQGQSSTTTFNLDVTTQERATAAIDVLDKALQKALTQQTKIGSAESRLDYTSQNLTTSSENVTNAESTIRDADMAKEMTEYTKNNVLKQASQAMLAQANQSGSGVLSLLQ</sequence>
<dbReference type="Pfam" id="PF00700">
    <property type="entry name" value="Flagellin_C"/>
    <property type="match status" value="1"/>
</dbReference>
<dbReference type="Gene3D" id="3.30.70.2120">
    <property type="match status" value="1"/>
</dbReference>
<feature type="domain" description="Flagellin C-terminal" evidence="6">
    <location>
        <begin position="361"/>
        <end position="446"/>
    </location>
</feature>
<dbReference type="Gene3D" id="1.20.1330.10">
    <property type="entry name" value="f41 fragment of flagellin, N-terminal domain"/>
    <property type="match status" value="2"/>
</dbReference>
<keyword evidence="7" id="KW-0282">Flagellum</keyword>
<organism evidence="7 8">
    <name type="scientific">Propionispira arboris</name>
    <dbReference type="NCBI Taxonomy" id="84035"/>
    <lineage>
        <taxon>Bacteria</taxon>
        <taxon>Bacillati</taxon>
        <taxon>Bacillota</taxon>
        <taxon>Negativicutes</taxon>
        <taxon>Selenomonadales</taxon>
        <taxon>Selenomonadaceae</taxon>
        <taxon>Propionispira</taxon>
    </lineage>
</organism>
<evidence type="ECO:0000256" key="1">
    <source>
        <dbReference type="ARBA" id="ARBA00005709"/>
    </source>
</evidence>
<dbReference type="InterPro" id="IPR046358">
    <property type="entry name" value="Flagellin_C"/>
</dbReference>
<dbReference type="RefSeq" id="WP_091834619.1">
    <property type="nucleotide sequence ID" value="NZ_FNZK01000021.1"/>
</dbReference>
<evidence type="ECO:0000313" key="8">
    <source>
        <dbReference type="Proteomes" id="UP000199662"/>
    </source>
</evidence>
<dbReference type="PRINTS" id="PR00207">
    <property type="entry name" value="FLAGELLIN"/>
</dbReference>
<dbReference type="EMBL" id="FNZK01000021">
    <property type="protein sequence ID" value="SEJ88088.1"/>
    <property type="molecule type" value="Genomic_DNA"/>
</dbReference>
<evidence type="ECO:0000256" key="4">
    <source>
        <dbReference type="RuleBase" id="RU362073"/>
    </source>
</evidence>
<dbReference type="GO" id="GO:0009288">
    <property type="term" value="C:bacterial-type flagellum"/>
    <property type="evidence" value="ECO:0007669"/>
    <property type="project" value="UniProtKB-SubCell"/>
</dbReference>
<comment type="subcellular location">
    <subcellularLocation>
        <location evidence="4">Secreted</location>
    </subcellularLocation>
    <subcellularLocation>
        <location evidence="4">Bacterial flagellum</location>
    </subcellularLocation>
</comment>
<evidence type="ECO:0000259" key="6">
    <source>
        <dbReference type="Pfam" id="PF00700"/>
    </source>
</evidence>
<dbReference type="Proteomes" id="UP000199662">
    <property type="component" value="Unassembled WGS sequence"/>
</dbReference>
<keyword evidence="4" id="KW-0964">Secreted</keyword>
<evidence type="ECO:0000256" key="3">
    <source>
        <dbReference type="ARBA" id="ARBA00023143"/>
    </source>
</evidence>
<keyword evidence="7" id="KW-0969">Cilium</keyword>
<dbReference type="PANTHER" id="PTHR42792:SF2">
    <property type="entry name" value="FLAGELLIN"/>
    <property type="match status" value="1"/>
</dbReference>
<comment type="similarity">
    <text evidence="1 4">Belongs to the bacterial flagellin family.</text>
</comment>
<dbReference type="STRING" id="84035.SAMN05660742_12160"/>
<evidence type="ECO:0000259" key="5">
    <source>
        <dbReference type="Pfam" id="PF00669"/>
    </source>
</evidence>
<dbReference type="InterPro" id="IPR001029">
    <property type="entry name" value="Flagellin_N"/>
</dbReference>
<dbReference type="Gene3D" id="6.10.10.10">
    <property type="entry name" value="Flagellar export chaperone, C-terminal domain"/>
    <property type="match status" value="1"/>
</dbReference>
<keyword evidence="7" id="KW-0966">Cell projection</keyword>
<accession>A0A1H7CEN4</accession>